<dbReference type="SUPFAM" id="SSF46689">
    <property type="entry name" value="Homeodomain-like"/>
    <property type="match status" value="1"/>
</dbReference>
<evidence type="ECO:0000259" key="4">
    <source>
        <dbReference type="PROSITE" id="PS01124"/>
    </source>
</evidence>
<dbReference type="Proteomes" id="UP000305848">
    <property type="component" value="Unassembled WGS sequence"/>
</dbReference>
<dbReference type="Gene3D" id="1.10.10.60">
    <property type="entry name" value="Homeodomain-like"/>
    <property type="match status" value="1"/>
</dbReference>
<protein>
    <submittedName>
        <fullName evidence="5">DUF4242 domain-containing protein</fullName>
    </submittedName>
</protein>
<name>A0A4U3L172_9BACT</name>
<dbReference type="RefSeq" id="WP_137262062.1">
    <property type="nucleotide sequence ID" value="NZ_SZQL01000009.1"/>
</dbReference>
<dbReference type="PRINTS" id="PR00032">
    <property type="entry name" value="HTHARAC"/>
</dbReference>
<dbReference type="Pfam" id="PF12833">
    <property type="entry name" value="HTH_18"/>
    <property type="match status" value="1"/>
</dbReference>
<dbReference type="InterPro" id="IPR018062">
    <property type="entry name" value="HTH_AraC-typ_CS"/>
</dbReference>
<reference evidence="5 6" key="1">
    <citation type="submission" date="2019-05" db="EMBL/GenBank/DDBJ databases">
        <title>Panacibacter sp. strain 17mud1-8 Genome sequencing and assembly.</title>
        <authorList>
            <person name="Chhetri G."/>
        </authorList>
    </citation>
    <scope>NUCLEOTIDE SEQUENCE [LARGE SCALE GENOMIC DNA]</scope>
    <source>
        <strain evidence="5 6">17mud1-8</strain>
    </source>
</reference>
<dbReference type="PANTHER" id="PTHR43280">
    <property type="entry name" value="ARAC-FAMILY TRANSCRIPTIONAL REGULATOR"/>
    <property type="match status" value="1"/>
</dbReference>
<dbReference type="EMBL" id="SZQL01000009">
    <property type="protein sequence ID" value="TKK67959.1"/>
    <property type="molecule type" value="Genomic_DNA"/>
</dbReference>
<dbReference type="PANTHER" id="PTHR43280:SF2">
    <property type="entry name" value="HTH-TYPE TRANSCRIPTIONAL REGULATOR EXSA"/>
    <property type="match status" value="1"/>
</dbReference>
<dbReference type="PROSITE" id="PS00041">
    <property type="entry name" value="HTH_ARAC_FAMILY_1"/>
    <property type="match status" value="1"/>
</dbReference>
<dbReference type="InterPro" id="IPR009057">
    <property type="entry name" value="Homeodomain-like_sf"/>
</dbReference>
<dbReference type="InterPro" id="IPR042557">
    <property type="entry name" value="SCO4226"/>
</dbReference>
<dbReference type="SMART" id="SM00342">
    <property type="entry name" value="HTH_ARAC"/>
    <property type="match status" value="1"/>
</dbReference>
<organism evidence="5 6">
    <name type="scientific">Ilyomonas limi</name>
    <dbReference type="NCBI Taxonomy" id="2575867"/>
    <lineage>
        <taxon>Bacteria</taxon>
        <taxon>Pseudomonadati</taxon>
        <taxon>Bacteroidota</taxon>
        <taxon>Chitinophagia</taxon>
        <taxon>Chitinophagales</taxon>
        <taxon>Chitinophagaceae</taxon>
        <taxon>Ilyomonas</taxon>
    </lineage>
</organism>
<dbReference type="InterPro" id="IPR029787">
    <property type="entry name" value="Nucleotide_cyclase"/>
</dbReference>
<evidence type="ECO:0000256" key="2">
    <source>
        <dbReference type="ARBA" id="ARBA00023125"/>
    </source>
</evidence>
<dbReference type="Pfam" id="PF14026">
    <property type="entry name" value="SCO4226-like"/>
    <property type="match status" value="1"/>
</dbReference>
<keyword evidence="3" id="KW-0804">Transcription</keyword>
<dbReference type="OrthoDB" id="135231at2"/>
<dbReference type="PROSITE" id="PS01124">
    <property type="entry name" value="HTH_ARAC_FAMILY_2"/>
    <property type="match status" value="1"/>
</dbReference>
<dbReference type="GO" id="GO:0043565">
    <property type="term" value="F:sequence-specific DNA binding"/>
    <property type="evidence" value="ECO:0007669"/>
    <property type="project" value="InterPro"/>
</dbReference>
<evidence type="ECO:0000313" key="5">
    <source>
        <dbReference type="EMBL" id="TKK67959.1"/>
    </source>
</evidence>
<gene>
    <name evidence="5" type="ORF">FC093_12130</name>
</gene>
<dbReference type="InterPro" id="IPR018060">
    <property type="entry name" value="HTH_AraC"/>
</dbReference>
<accession>A0A4U3L172</accession>
<dbReference type="GO" id="GO:0003700">
    <property type="term" value="F:DNA-binding transcription factor activity"/>
    <property type="evidence" value="ECO:0007669"/>
    <property type="project" value="InterPro"/>
</dbReference>
<dbReference type="AlphaFoldDB" id="A0A4U3L172"/>
<feature type="domain" description="HTH araC/xylS-type" evidence="4">
    <location>
        <begin position="270"/>
        <end position="369"/>
    </location>
</feature>
<sequence length="371" mass="41213">MPIYMDRHNLPQVTAKDVAEAHAKDLQIQDQYGCRALTYWFDERRRTAFCLVEAPDEASVEAMHNHAHGLVPHQIIEVNPHLVESFLGRVTDPEIAKADNSSGLPAIQESAFRTLMLVTLKGAAVVLEKCNDANANKVINIATNQLRITTGRFDGTGVEHTGSCFLFSFVSPTKAITSAVEVQKSIAMHDISANALQLQIVLNAGMPVTKNKDLFGEALKVAKRLSVAANDGNILVTSSVKDWCRDEGLSLSKSRLPVKVISATDETFLNRLIAFMEQQYHHSELNIRLLTKAMHTSKSQLYRKMVSLTSLAPNDFIKEFRLQQALHLMEKGERHIAEVAYATGFTSSSYFSKCFQKRFGVLPSHYAILVA</sequence>
<evidence type="ECO:0000256" key="1">
    <source>
        <dbReference type="ARBA" id="ARBA00023015"/>
    </source>
</evidence>
<keyword evidence="6" id="KW-1185">Reference proteome</keyword>
<evidence type="ECO:0000256" key="3">
    <source>
        <dbReference type="ARBA" id="ARBA00023163"/>
    </source>
</evidence>
<dbReference type="Gene3D" id="3.30.70.1230">
    <property type="entry name" value="Nucleotide cyclase"/>
    <property type="match status" value="1"/>
</dbReference>
<dbReference type="InterPro" id="IPR020449">
    <property type="entry name" value="Tscrpt_reg_AraC-type_HTH"/>
</dbReference>
<keyword evidence="1" id="KW-0805">Transcription regulation</keyword>
<evidence type="ECO:0000313" key="6">
    <source>
        <dbReference type="Proteomes" id="UP000305848"/>
    </source>
</evidence>
<keyword evidence="2" id="KW-0238">DNA-binding</keyword>
<dbReference type="SUPFAM" id="SSF55073">
    <property type="entry name" value="Nucleotide cyclase"/>
    <property type="match status" value="1"/>
</dbReference>
<dbReference type="InterPro" id="IPR025336">
    <property type="entry name" value="SCO4226-like"/>
</dbReference>
<comment type="caution">
    <text evidence="5">The sequence shown here is derived from an EMBL/GenBank/DDBJ whole genome shotgun (WGS) entry which is preliminary data.</text>
</comment>
<proteinExistence type="predicted"/>
<dbReference type="Gene3D" id="3.30.70.3090">
    <property type="entry name" value="ORF SCO4226, nickel-binding ferredoxin-like monomer"/>
    <property type="match status" value="1"/>
</dbReference>